<feature type="transmembrane region" description="Helical" evidence="1">
    <location>
        <begin position="92"/>
        <end position="112"/>
    </location>
</feature>
<evidence type="ECO:0008006" key="4">
    <source>
        <dbReference type="Google" id="ProtNLM"/>
    </source>
</evidence>
<evidence type="ECO:0000313" key="3">
    <source>
        <dbReference type="Proteomes" id="UP001596524"/>
    </source>
</evidence>
<keyword evidence="1" id="KW-1133">Transmembrane helix</keyword>
<organism evidence="2 3">
    <name type="scientific">Nocardioides astragali</name>
    <dbReference type="NCBI Taxonomy" id="1776736"/>
    <lineage>
        <taxon>Bacteria</taxon>
        <taxon>Bacillati</taxon>
        <taxon>Actinomycetota</taxon>
        <taxon>Actinomycetes</taxon>
        <taxon>Propionibacteriales</taxon>
        <taxon>Nocardioidaceae</taxon>
        <taxon>Nocardioides</taxon>
    </lineage>
</organism>
<keyword evidence="1" id="KW-0472">Membrane</keyword>
<proteinExistence type="predicted"/>
<keyword evidence="3" id="KW-1185">Reference proteome</keyword>
<evidence type="ECO:0000313" key="2">
    <source>
        <dbReference type="EMBL" id="MFC7360525.1"/>
    </source>
</evidence>
<reference evidence="3" key="1">
    <citation type="journal article" date="2019" name="Int. J. Syst. Evol. Microbiol.">
        <title>The Global Catalogue of Microorganisms (GCM) 10K type strain sequencing project: providing services to taxonomists for standard genome sequencing and annotation.</title>
        <authorList>
            <consortium name="The Broad Institute Genomics Platform"/>
            <consortium name="The Broad Institute Genome Sequencing Center for Infectious Disease"/>
            <person name="Wu L."/>
            <person name="Ma J."/>
        </authorList>
    </citation>
    <scope>NUCLEOTIDE SEQUENCE [LARGE SCALE GENOMIC DNA]</scope>
    <source>
        <strain evidence="3">FCH27</strain>
    </source>
</reference>
<dbReference type="RefSeq" id="WP_255891787.1">
    <property type="nucleotide sequence ID" value="NZ_JAFMZM010000005.1"/>
</dbReference>
<sequence>MPPPLVVAASLVAVEAFVLAALGVLELASIRSTRLTMGATTAAFFLAAAAALAWCAWSLWNVRRWARGPVVMTQLIQLGLAWNLWAGSTKPVSAGLALVALVVIAGLVHPASTQVLEEDARLEP</sequence>
<name>A0ABW2N3R3_9ACTN</name>
<evidence type="ECO:0000256" key="1">
    <source>
        <dbReference type="SAM" id="Phobius"/>
    </source>
</evidence>
<dbReference type="Proteomes" id="UP001596524">
    <property type="component" value="Unassembled WGS sequence"/>
</dbReference>
<accession>A0ABW2N3R3</accession>
<feature type="transmembrane region" description="Helical" evidence="1">
    <location>
        <begin position="6"/>
        <end position="25"/>
    </location>
</feature>
<keyword evidence="1" id="KW-0812">Transmembrane</keyword>
<comment type="caution">
    <text evidence="2">The sequence shown here is derived from an EMBL/GenBank/DDBJ whole genome shotgun (WGS) entry which is preliminary data.</text>
</comment>
<feature type="transmembrane region" description="Helical" evidence="1">
    <location>
        <begin position="66"/>
        <end position="85"/>
    </location>
</feature>
<feature type="transmembrane region" description="Helical" evidence="1">
    <location>
        <begin position="37"/>
        <end position="60"/>
    </location>
</feature>
<dbReference type="EMBL" id="JBHTCH010000012">
    <property type="protein sequence ID" value="MFC7360525.1"/>
    <property type="molecule type" value="Genomic_DNA"/>
</dbReference>
<gene>
    <name evidence="2" type="ORF">ACFQO6_09610</name>
</gene>
<protein>
    <recommendedName>
        <fullName evidence="4">DUF2568 domain-containing protein</fullName>
    </recommendedName>
</protein>